<protein>
    <submittedName>
        <fullName evidence="2">Uncharacterized protein</fullName>
    </submittedName>
</protein>
<reference evidence="2 3" key="1">
    <citation type="journal article" date="2016" name="Genome Biol. Evol.">
        <title>Divergent and convergent evolution of fungal pathogenicity.</title>
        <authorList>
            <person name="Shang Y."/>
            <person name="Xiao G."/>
            <person name="Zheng P."/>
            <person name="Cen K."/>
            <person name="Zhan S."/>
            <person name="Wang C."/>
        </authorList>
    </citation>
    <scope>NUCLEOTIDE SEQUENCE [LARGE SCALE GENOMIC DNA]</scope>
    <source>
        <strain evidence="2 3">RCEF 2490</strain>
    </source>
</reference>
<dbReference type="EMBL" id="AZGY01000009">
    <property type="protein sequence ID" value="KZZ95478.1"/>
    <property type="molecule type" value="Genomic_DNA"/>
</dbReference>
<feature type="transmembrane region" description="Helical" evidence="1">
    <location>
        <begin position="32"/>
        <end position="57"/>
    </location>
</feature>
<evidence type="ECO:0000313" key="2">
    <source>
        <dbReference type="EMBL" id="KZZ95478.1"/>
    </source>
</evidence>
<dbReference type="AlphaFoldDB" id="A0A168BM06"/>
<gene>
    <name evidence="2" type="ORF">AAL_04709</name>
</gene>
<keyword evidence="1" id="KW-1133">Transmembrane helix</keyword>
<sequence>MNASPTTPLLPKHVAISSPPPVTKLQHAASSLIAALHLVRGFALLTLPAVVLAGFAIPESKLAFVFTSLLGVRDIVLGALILMADARRSHEVQRALGVALFSDSIDTFALIFVVASSLSRRNPVPEILSVALLALLEHLTLWSFGDDDEDVPSPSYQAIIQVDRLEGKKLRLGMWLEDLKRAEEAEQQSLSHAETKLEP</sequence>
<dbReference type="Proteomes" id="UP000078544">
    <property type="component" value="Unassembled WGS sequence"/>
</dbReference>
<dbReference type="OrthoDB" id="4160064at2759"/>
<evidence type="ECO:0000313" key="3">
    <source>
        <dbReference type="Proteomes" id="UP000078544"/>
    </source>
</evidence>
<proteinExistence type="predicted"/>
<accession>A0A168BM06</accession>
<organism evidence="2 3">
    <name type="scientific">Moelleriella libera RCEF 2490</name>
    <dbReference type="NCBI Taxonomy" id="1081109"/>
    <lineage>
        <taxon>Eukaryota</taxon>
        <taxon>Fungi</taxon>
        <taxon>Dikarya</taxon>
        <taxon>Ascomycota</taxon>
        <taxon>Pezizomycotina</taxon>
        <taxon>Sordariomycetes</taxon>
        <taxon>Hypocreomycetidae</taxon>
        <taxon>Hypocreales</taxon>
        <taxon>Clavicipitaceae</taxon>
        <taxon>Moelleriella</taxon>
    </lineage>
</organism>
<comment type="caution">
    <text evidence="2">The sequence shown here is derived from an EMBL/GenBank/DDBJ whole genome shotgun (WGS) entry which is preliminary data.</text>
</comment>
<evidence type="ECO:0000256" key="1">
    <source>
        <dbReference type="SAM" id="Phobius"/>
    </source>
</evidence>
<keyword evidence="3" id="KW-1185">Reference proteome</keyword>
<keyword evidence="1" id="KW-0812">Transmembrane</keyword>
<name>A0A168BM06_9HYPO</name>
<keyword evidence="1" id="KW-0472">Membrane</keyword>
<feature type="transmembrane region" description="Helical" evidence="1">
    <location>
        <begin position="63"/>
        <end position="83"/>
    </location>
</feature>